<reference evidence="3" key="1">
    <citation type="submission" date="2015-07" db="EMBL/GenBank/DDBJ databases">
        <authorList>
            <person name="Rodrigo-Torres Lidia"/>
            <person name="Arahal R.David."/>
        </authorList>
    </citation>
    <scope>NUCLEOTIDE SEQUENCE [LARGE SCALE GENOMIC DNA]</scope>
    <source>
        <strain evidence="3">CECT 5096</strain>
    </source>
</reference>
<evidence type="ECO:0000313" key="2">
    <source>
        <dbReference type="EMBL" id="CTQ77320.1"/>
    </source>
</evidence>
<dbReference type="EMBL" id="CXWC01000013">
    <property type="protein sequence ID" value="CTQ77320.1"/>
    <property type="molecule type" value="Genomic_DNA"/>
</dbReference>
<proteinExistence type="predicted"/>
<evidence type="ECO:0000313" key="3">
    <source>
        <dbReference type="Proteomes" id="UP000049983"/>
    </source>
</evidence>
<organism evidence="2 3">
    <name type="scientific">Roseibium album</name>
    <dbReference type="NCBI Taxonomy" id="311410"/>
    <lineage>
        <taxon>Bacteria</taxon>
        <taxon>Pseudomonadati</taxon>
        <taxon>Pseudomonadota</taxon>
        <taxon>Alphaproteobacteria</taxon>
        <taxon>Hyphomicrobiales</taxon>
        <taxon>Stappiaceae</taxon>
        <taxon>Roseibium</taxon>
    </lineage>
</organism>
<evidence type="ECO:0000256" key="1">
    <source>
        <dbReference type="SAM" id="MobiDB-lite"/>
    </source>
</evidence>
<accession>A0A0M7AST4</accession>
<gene>
    <name evidence="2" type="ORF">LA5096_05094</name>
</gene>
<dbReference type="AlphaFoldDB" id="A0A0M7AST4"/>
<protein>
    <submittedName>
        <fullName evidence="2">Uncharacterized protein</fullName>
    </submittedName>
</protein>
<feature type="region of interest" description="Disordered" evidence="1">
    <location>
        <begin position="1"/>
        <end position="24"/>
    </location>
</feature>
<sequence>MLLKVSGLPERTKQSSSNESSGSLEPKQVDFLIIAKRAKAGISRPSL</sequence>
<name>A0A0M7AST4_9HYPH</name>
<dbReference type="Proteomes" id="UP000049983">
    <property type="component" value="Unassembled WGS sequence"/>
</dbReference>
<keyword evidence="3" id="KW-1185">Reference proteome</keyword>